<dbReference type="AlphaFoldDB" id="A0A169RFW6"/>
<keyword evidence="1" id="KW-0472">Membrane</keyword>
<sequence length="125" mass="13875">MNLATYVAGLPLLVLGIGGFIFGVGRLFRAASKRSRDRRALVLNAVRAQQPNGTGYTLTKECEQRLGKRWPIASIYGHLFDLEREGVIASRWGEATAARGGYRPRHYWVKADLPDLAPPPFPAIR</sequence>
<dbReference type="EMBL" id="AP014809">
    <property type="protein sequence ID" value="BAU93328.1"/>
    <property type="molecule type" value="Genomic_DNA"/>
</dbReference>
<protein>
    <submittedName>
        <fullName evidence="2">PadR family transcriptional regulator</fullName>
    </submittedName>
</protein>
<dbReference type="OrthoDB" id="982587at2"/>
<keyword evidence="1" id="KW-0812">Transmembrane</keyword>
<dbReference type="SUPFAM" id="SSF46785">
    <property type="entry name" value="Winged helix' DNA-binding domain"/>
    <property type="match status" value="1"/>
</dbReference>
<evidence type="ECO:0000313" key="2">
    <source>
        <dbReference type="EMBL" id="BAU93328.1"/>
    </source>
</evidence>
<dbReference type="InterPro" id="IPR036388">
    <property type="entry name" value="WH-like_DNA-bd_sf"/>
</dbReference>
<organism evidence="2 3">
    <name type="scientific">Methylorubrum populi</name>
    <dbReference type="NCBI Taxonomy" id="223967"/>
    <lineage>
        <taxon>Bacteria</taxon>
        <taxon>Pseudomonadati</taxon>
        <taxon>Pseudomonadota</taxon>
        <taxon>Alphaproteobacteria</taxon>
        <taxon>Hyphomicrobiales</taxon>
        <taxon>Methylobacteriaceae</taxon>
        <taxon>Methylorubrum</taxon>
    </lineage>
</organism>
<dbReference type="RefSeq" id="WP_096487077.1">
    <property type="nucleotide sequence ID" value="NZ_AP014809.1"/>
</dbReference>
<name>A0A169RFW6_9HYPH</name>
<gene>
    <name evidence="2" type="ORF">MPPM_4723</name>
</gene>
<feature type="transmembrane region" description="Helical" evidence="1">
    <location>
        <begin position="6"/>
        <end position="28"/>
    </location>
</feature>
<proteinExistence type="predicted"/>
<keyword evidence="1" id="KW-1133">Transmembrane helix</keyword>
<dbReference type="Proteomes" id="UP000218288">
    <property type="component" value="Chromosome"/>
</dbReference>
<evidence type="ECO:0000256" key="1">
    <source>
        <dbReference type="SAM" id="Phobius"/>
    </source>
</evidence>
<dbReference type="Gene3D" id="1.10.10.10">
    <property type="entry name" value="Winged helix-like DNA-binding domain superfamily/Winged helix DNA-binding domain"/>
    <property type="match status" value="1"/>
</dbReference>
<evidence type="ECO:0000313" key="3">
    <source>
        <dbReference type="Proteomes" id="UP000218288"/>
    </source>
</evidence>
<dbReference type="InterPro" id="IPR036390">
    <property type="entry name" value="WH_DNA-bd_sf"/>
</dbReference>
<reference evidence="2 3" key="1">
    <citation type="journal article" date="2016" name="Genome Announc.">
        <title>Complete Genome Sequence of Methylobacterium populi P-1M, Isolated from Pink-Pigmented Household Biofilm.</title>
        <authorList>
            <person name="Morohoshi T."/>
            <person name="Ikeda T."/>
        </authorList>
    </citation>
    <scope>NUCLEOTIDE SEQUENCE [LARGE SCALE GENOMIC DNA]</scope>
    <source>
        <strain evidence="2 3">P-1M</strain>
    </source>
</reference>
<accession>A0A169RFW6</accession>